<keyword evidence="12" id="KW-0969">Cilium</keyword>
<name>A0ABT0L2S4_9GAMM</name>
<comment type="subcellular location">
    <subcellularLocation>
        <location evidence="2">Cytoplasm</location>
    </subcellularLocation>
</comment>
<feature type="compositionally biased region" description="Acidic residues" evidence="10">
    <location>
        <begin position="303"/>
        <end position="312"/>
    </location>
</feature>
<keyword evidence="5" id="KW-0813">Transport</keyword>
<dbReference type="InterPro" id="IPR051472">
    <property type="entry name" value="T3SS_Stator/FliH"/>
</dbReference>
<dbReference type="InterPro" id="IPR018035">
    <property type="entry name" value="Flagellar_FliH/T3SS_HrpE"/>
</dbReference>
<evidence type="ECO:0000256" key="5">
    <source>
        <dbReference type="ARBA" id="ARBA00022448"/>
    </source>
</evidence>
<dbReference type="PANTHER" id="PTHR34982">
    <property type="entry name" value="YOP PROTEINS TRANSLOCATION PROTEIN L"/>
    <property type="match status" value="1"/>
</dbReference>
<dbReference type="PANTHER" id="PTHR34982:SF1">
    <property type="entry name" value="FLAGELLAR ASSEMBLY PROTEIN FLIH"/>
    <property type="match status" value="1"/>
</dbReference>
<evidence type="ECO:0000256" key="6">
    <source>
        <dbReference type="ARBA" id="ARBA00022490"/>
    </source>
</evidence>
<dbReference type="InterPro" id="IPR000563">
    <property type="entry name" value="Flag_FliH"/>
</dbReference>
<evidence type="ECO:0000256" key="7">
    <source>
        <dbReference type="ARBA" id="ARBA00022795"/>
    </source>
</evidence>
<keyword evidence="6" id="KW-0963">Cytoplasm</keyword>
<evidence type="ECO:0000256" key="3">
    <source>
        <dbReference type="ARBA" id="ARBA00006602"/>
    </source>
</evidence>
<dbReference type="Proteomes" id="UP001203212">
    <property type="component" value="Unassembled WGS sequence"/>
</dbReference>
<evidence type="ECO:0000256" key="9">
    <source>
        <dbReference type="ARBA" id="ARBA00023225"/>
    </source>
</evidence>
<reference evidence="12 13" key="1">
    <citation type="submission" date="2022-01" db="EMBL/GenBank/DDBJ databases">
        <title>Whole genome-based taxonomy of the Shewanellaceae.</title>
        <authorList>
            <person name="Martin-Rodriguez A.J."/>
        </authorList>
    </citation>
    <scope>NUCLEOTIDE SEQUENCE [LARGE SCALE GENOMIC DNA]</scope>
    <source>
        <strain evidence="12 13">JCM 17801</strain>
    </source>
</reference>
<dbReference type="NCBIfam" id="NF004267">
    <property type="entry name" value="PRK05687.1-3"/>
    <property type="match status" value="1"/>
</dbReference>
<feature type="domain" description="Flagellar assembly protein FliH/Type III secretion system HrpE" evidence="11">
    <location>
        <begin position="122"/>
        <end position="249"/>
    </location>
</feature>
<accession>A0ABT0L2S4</accession>
<evidence type="ECO:0000313" key="12">
    <source>
        <dbReference type="EMBL" id="MCL1117770.1"/>
    </source>
</evidence>
<evidence type="ECO:0000256" key="8">
    <source>
        <dbReference type="ARBA" id="ARBA00022927"/>
    </source>
</evidence>
<keyword evidence="13" id="KW-1185">Reference proteome</keyword>
<keyword evidence="9" id="KW-1006">Bacterial flagellum protein export</keyword>
<keyword evidence="8" id="KW-0653">Protein transport</keyword>
<dbReference type="PRINTS" id="PR01003">
    <property type="entry name" value="FLGFLIH"/>
</dbReference>
<evidence type="ECO:0000256" key="1">
    <source>
        <dbReference type="ARBA" id="ARBA00003041"/>
    </source>
</evidence>
<evidence type="ECO:0000259" key="11">
    <source>
        <dbReference type="Pfam" id="PF02108"/>
    </source>
</evidence>
<gene>
    <name evidence="12" type="primary">fliH</name>
    <name evidence="12" type="ORF">L2689_11015</name>
</gene>
<dbReference type="RefSeq" id="WP_188841117.1">
    <property type="nucleotide sequence ID" value="NZ_BMOT01000005.1"/>
</dbReference>
<evidence type="ECO:0000256" key="2">
    <source>
        <dbReference type="ARBA" id="ARBA00004496"/>
    </source>
</evidence>
<keyword evidence="7" id="KW-1005">Bacterial flagellum biogenesis</keyword>
<comment type="caution">
    <text evidence="12">The sequence shown here is derived from an EMBL/GenBank/DDBJ whole genome shotgun (WGS) entry which is preliminary data.</text>
</comment>
<comment type="similarity">
    <text evidence="3">Belongs to the FliH family.</text>
</comment>
<dbReference type="Pfam" id="PF02108">
    <property type="entry name" value="FliH"/>
    <property type="match status" value="1"/>
</dbReference>
<keyword evidence="12" id="KW-0966">Cell projection</keyword>
<feature type="region of interest" description="Disordered" evidence="10">
    <location>
        <begin position="288"/>
        <end position="365"/>
    </location>
</feature>
<organism evidence="12 13">
    <name type="scientific">Shewanella aestuarii</name>
    <dbReference type="NCBI Taxonomy" id="1028752"/>
    <lineage>
        <taxon>Bacteria</taxon>
        <taxon>Pseudomonadati</taxon>
        <taxon>Pseudomonadota</taxon>
        <taxon>Gammaproteobacteria</taxon>
        <taxon>Alteromonadales</taxon>
        <taxon>Shewanellaceae</taxon>
        <taxon>Shewanella</taxon>
    </lineage>
</organism>
<feature type="compositionally biased region" description="Polar residues" evidence="10">
    <location>
        <begin position="313"/>
        <end position="346"/>
    </location>
</feature>
<evidence type="ECO:0000256" key="10">
    <source>
        <dbReference type="SAM" id="MobiDB-lite"/>
    </source>
</evidence>
<keyword evidence="12" id="KW-0282">Flagellum</keyword>
<proteinExistence type="inferred from homology"/>
<evidence type="ECO:0000256" key="4">
    <source>
        <dbReference type="ARBA" id="ARBA00016507"/>
    </source>
</evidence>
<dbReference type="EMBL" id="JAKILK010000005">
    <property type="protein sequence ID" value="MCL1117770.1"/>
    <property type="molecule type" value="Genomic_DNA"/>
</dbReference>
<feature type="compositionally biased region" description="Polar residues" evidence="10">
    <location>
        <begin position="288"/>
        <end position="300"/>
    </location>
</feature>
<sequence length="365" mass="40318">MTDSKISKKVLNVEDEHEFSHWQLPDVTLDNADKPSNLYGKKAGAYQSSIPVVEQAVKMPTMAQIEEIRADAEREGYEQGKQDGFQQGLEQGRLDGLAQGHEEGFAQGEQQGYETGTTKAAQLIAQFTQLINQFEQPLAVLDAEVEAELLAMTLSLAKAVVQQELKMHPEHIAATIRQGVDALPIKEQRVKVRLHPEDVSLVTTLYGQPQLIQNDWVLESDPSLSQGDVFIESLRSTVNLTLAQRIEQIFTHLDAQSLQLSHQVNLAKQEDSVYRSTAVDDLANALTKTASQDEQANKVNTPEDVDMADDQSDMSTMSPETAHAETQSEQLNLTSDKSLMFNSNNAVDADEQGEVDDKPSTSITE</sequence>
<comment type="function">
    <text evidence="1">Needed for flagellar regrowth and assembly.</text>
</comment>
<protein>
    <recommendedName>
        <fullName evidence="4">Flagellar assembly protein FliH</fullName>
    </recommendedName>
</protein>
<evidence type="ECO:0000313" key="13">
    <source>
        <dbReference type="Proteomes" id="UP001203212"/>
    </source>
</evidence>